<comment type="catalytic activity">
    <reaction evidence="13">
        <text>L-seryl-[protein] + ATP = O-phospho-L-seryl-[protein] + ADP + H(+)</text>
        <dbReference type="Rhea" id="RHEA:17989"/>
        <dbReference type="Rhea" id="RHEA-COMP:9863"/>
        <dbReference type="Rhea" id="RHEA-COMP:11604"/>
        <dbReference type="ChEBI" id="CHEBI:15378"/>
        <dbReference type="ChEBI" id="CHEBI:29999"/>
        <dbReference type="ChEBI" id="CHEBI:30616"/>
        <dbReference type="ChEBI" id="CHEBI:83421"/>
        <dbReference type="ChEBI" id="CHEBI:456216"/>
        <dbReference type="EC" id="2.7.11.22"/>
    </reaction>
</comment>
<dbReference type="FunFam" id="1.10.510.10:FF:000571">
    <property type="entry name" value="Maternal embryonic leucine zipper kinase"/>
    <property type="match status" value="1"/>
</dbReference>
<comment type="catalytic activity">
    <reaction evidence="14">
        <text>L-seryl-[protein] + ATP = O-phospho-L-seryl-[protein] + ADP + H(+)</text>
        <dbReference type="Rhea" id="RHEA:17989"/>
        <dbReference type="Rhea" id="RHEA-COMP:9863"/>
        <dbReference type="Rhea" id="RHEA-COMP:11604"/>
        <dbReference type="ChEBI" id="CHEBI:15378"/>
        <dbReference type="ChEBI" id="CHEBI:29999"/>
        <dbReference type="ChEBI" id="CHEBI:30616"/>
        <dbReference type="ChEBI" id="CHEBI:83421"/>
        <dbReference type="ChEBI" id="CHEBI:456216"/>
        <dbReference type="EC" id="2.7.11.1"/>
    </reaction>
</comment>
<feature type="compositionally biased region" description="Basic residues" evidence="19">
    <location>
        <begin position="1"/>
        <end position="14"/>
    </location>
</feature>
<keyword evidence="6" id="KW-0808">Transferase</keyword>
<evidence type="ECO:0000256" key="18">
    <source>
        <dbReference type="PROSITE-ProRule" id="PRU10141"/>
    </source>
</evidence>
<evidence type="ECO:0000256" key="16">
    <source>
        <dbReference type="ARBA" id="ARBA00066118"/>
    </source>
</evidence>
<dbReference type="RefSeq" id="XP_033464248.1">
    <property type="nucleotide sequence ID" value="XM_033602773.1"/>
</dbReference>
<feature type="region of interest" description="Disordered" evidence="19">
    <location>
        <begin position="1018"/>
        <end position="1040"/>
    </location>
</feature>
<dbReference type="EC" id="2.7.11.1" evidence="3"/>
<feature type="domain" description="Protein kinase" evidence="20">
    <location>
        <begin position="111"/>
        <end position="409"/>
    </location>
</feature>
<dbReference type="InterPro" id="IPR000719">
    <property type="entry name" value="Prot_kinase_dom"/>
</dbReference>
<evidence type="ECO:0000259" key="20">
    <source>
        <dbReference type="PROSITE" id="PS50011"/>
    </source>
</evidence>
<name>A0A6J3MJU0_9PEZI</name>
<dbReference type="InterPro" id="IPR011009">
    <property type="entry name" value="Kinase-like_dom_sf"/>
</dbReference>
<keyword evidence="4" id="KW-0723">Serine/threonine-protein kinase</keyword>
<evidence type="ECO:0000256" key="2">
    <source>
        <dbReference type="ARBA" id="ARBA00012425"/>
    </source>
</evidence>
<evidence type="ECO:0000256" key="4">
    <source>
        <dbReference type="ARBA" id="ARBA00022527"/>
    </source>
</evidence>
<feature type="region of interest" description="Disordered" evidence="19">
    <location>
        <begin position="504"/>
        <end position="534"/>
    </location>
</feature>
<comment type="catalytic activity">
    <reaction evidence="12">
        <text>L-threonyl-[protein] + ATP = O-phospho-L-threonyl-[protein] + ADP + H(+)</text>
        <dbReference type="Rhea" id="RHEA:46608"/>
        <dbReference type="Rhea" id="RHEA-COMP:11060"/>
        <dbReference type="Rhea" id="RHEA-COMP:11605"/>
        <dbReference type="ChEBI" id="CHEBI:15378"/>
        <dbReference type="ChEBI" id="CHEBI:30013"/>
        <dbReference type="ChEBI" id="CHEBI:30616"/>
        <dbReference type="ChEBI" id="CHEBI:61977"/>
        <dbReference type="ChEBI" id="CHEBI:456216"/>
        <dbReference type="EC" id="2.7.11.1"/>
    </reaction>
</comment>
<dbReference type="GeneID" id="54360573"/>
<dbReference type="Proteomes" id="UP000504637">
    <property type="component" value="Unplaced"/>
</dbReference>
<evidence type="ECO:0000256" key="3">
    <source>
        <dbReference type="ARBA" id="ARBA00012513"/>
    </source>
</evidence>
<dbReference type="SUPFAM" id="SSF56112">
    <property type="entry name" value="Protein kinase-like (PK-like)"/>
    <property type="match status" value="2"/>
</dbReference>
<dbReference type="GO" id="GO:0004693">
    <property type="term" value="F:cyclin-dependent protein serine/threonine kinase activity"/>
    <property type="evidence" value="ECO:0007669"/>
    <property type="project" value="UniProtKB-EC"/>
</dbReference>
<dbReference type="PANTHER" id="PTHR24056:SF46">
    <property type="entry name" value="CYCLIN-DEPENDENT KINASE 5"/>
    <property type="match status" value="1"/>
</dbReference>
<dbReference type="Gene3D" id="1.10.510.10">
    <property type="entry name" value="Transferase(Phosphotransferase) domain 1"/>
    <property type="match status" value="2"/>
</dbReference>
<dbReference type="PROSITE" id="PS00108">
    <property type="entry name" value="PROTEIN_KINASE_ST"/>
    <property type="match status" value="2"/>
</dbReference>
<sequence length="1803" mass="200705">MDDRHHSSRLKAKRQPLAELPIHINKQRTSQDQKVRHKGTTQSHQHALPHNESIIPNGSLAVRNIHSSSPNSKRVMQLAEEHQSSSKRNSVLSTTSTTASGGKRKAYIGHWHLGRTLGKGGCSHVRVVRHRHTGQVGAVKIISRQMAENTRALSLANLVESVHGPAPRSSSDPQPIPYGLGREIVVMKLLEHPNIVRLYDVWENRNELYVVAALSHRPLVHVLICSRYLIMELVKGMELFTLVDRCKALDECETVLIFRQIVSALLYCHRLLVCHRDLKPENIMIDEDFNVKIIDFGMAGLQPEGRLLSTPCGSPHYAAPEVVSQKPYDGTKADVWSCGVILYVMLTGTTPFNYHGNGSIKGLFRDIARANYFMPPELSFEARDLIRRIFKPDPMKRITMDEIWDHELLHKYDGVFGFDETNGSKEKTIGPIPQIDEWKVKSAKDIDREILGNMRTLWHSEPEHALLHKLLNDEYNQEKLFYAALIKHREEHLENFVGEGDSMGYSTSDYHHSRPARARGQSAAPGGPAARSQSQYSILNDEHLRRSHSFAGSPPSVSSYDPYRASKNPIVNANGEYVNITVHRHHSGSTNRTSIARGSHQHNIRRVEQLRHSQRASTSSAVSLARSGRSRSSMPRSSFSRSSMHNWPSSPPIASMRPSDAHKRGVSFNHLRRGSAVGTAISTNSRNNNALLTPQPSLRVVNHTVASERGTENLRDSSPIAVADQVVISRKMKATVLMTPRVKRANDDDPSAYMMQNEIRKHSVDLEKACEEAFFRSLVGSDLTARASVREDTSMLDTPATSIVSQGTPDLSLIEDARPQHPTVAETPNTYLAKTIEETRRKLAIYKANPDESTAKFDEVMKMLENLLPAPVPNPERRTTSAPEARLLDIGSPLPKISEEIDLRSNKEAPNWQRAVTSPLPVKRKASSTVRMVPPSSPDSIAPLSIRKRGEKSERSDSPVTPLERSTNLARMNQLQNIHTARGLESIAEDSVLDTPTVVRKKRSGWFGLNKKDGEFDGRSATSGATAISSNALGERVEQDHSAGRIDLTEFSNLQTGPSFATQSDELPMRKKRPSIAKRGLAKWIGRISRDKGEDSTLTHEGDTTVQTNQSLASFFSASSSLDAPQNSGPVRSWFARFFRIKPVVDVLCFNIPRSRVRQEMVILLKEWQRHGVRDLQYSRETNAITARVDRHNALEIKPVTLRIELFVVLEHGQKVGLSIARFTQLKGAASGFRRVLEVVDGVMRGRGWLIQDEEKWKALSEIVRAMSSISFPHVMSVIHVPTATNNTTIGLSPTSFSSWPLPTLSSSHKSTGPGETRDRETSNQLRSGSPLEGAHLLYRPPPEITAETLAKFEIQQQQQQQSQPQSAAAGQPIHTQHTTGINSTNTATDTHSSSSSSSNNSSTNPAAAAAAVITTLSAAQKLTTPQAILWDPKFTSKEPPAIVIRPTHVGTLTIDARTDSNISVTSLGGGNRVEIMEKRHPASFQQLEKLGEGTYATVFKGRNGQTGQFVALKEIHLDSEEGTPSTAIREISLMKELKHENIVSLYDVIHTENKLMLVFEYMDKDLKKYMDSFQNPIPNAPRGSLDPVTIKSFMWQLLRGIAFCHDNRVLHRDLKPQNLLINNQGQLKLGDFGLARAFGIPVNTFSNEVVTLWYRAPDVLLGSRTYNTSIDIWSAGCIMAEMYTGRPLFPGTTNEDELMKIFRFMGTPSERSWPGISNFPEYKTTWPVFATQDLRNVLPQVDALGLQLINQLLQLRPEMRCTAQQALAHPWFADLNARSHMTGPGGFSQPATMGMGQQRAYA</sequence>
<feature type="region of interest" description="Disordered" evidence="19">
    <location>
        <begin position="608"/>
        <end position="662"/>
    </location>
</feature>
<evidence type="ECO:0000256" key="11">
    <source>
        <dbReference type="ARBA" id="ARBA00047811"/>
    </source>
</evidence>
<feature type="region of interest" description="Disordered" evidence="19">
    <location>
        <begin position="1354"/>
        <end position="1405"/>
    </location>
</feature>
<evidence type="ECO:0000256" key="12">
    <source>
        <dbReference type="ARBA" id="ARBA00047899"/>
    </source>
</evidence>
<evidence type="ECO:0000256" key="15">
    <source>
        <dbReference type="ARBA" id="ARBA00053974"/>
    </source>
</evidence>
<evidence type="ECO:0000256" key="1">
    <source>
        <dbReference type="ARBA" id="ARBA00006485"/>
    </source>
</evidence>
<evidence type="ECO:0000256" key="5">
    <source>
        <dbReference type="ARBA" id="ARBA00022553"/>
    </source>
</evidence>
<feature type="compositionally biased region" description="Low complexity" evidence="19">
    <location>
        <begin position="1383"/>
        <end position="1405"/>
    </location>
</feature>
<organism evidence="22">
    <name type="scientific">Dissoconium aciculare CBS 342.82</name>
    <dbReference type="NCBI Taxonomy" id="1314786"/>
    <lineage>
        <taxon>Eukaryota</taxon>
        <taxon>Fungi</taxon>
        <taxon>Dikarya</taxon>
        <taxon>Ascomycota</taxon>
        <taxon>Pezizomycotina</taxon>
        <taxon>Dothideomycetes</taxon>
        <taxon>Dothideomycetidae</taxon>
        <taxon>Mycosphaerellales</taxon>
        <taxon>Dissoconiaceae</taxon>
        <taxon>Dissoconium</taxon>
    </lineage>
</organism>
<evidence type="ECO:0000256" key="7">
    <source>
        <dbReference type="ARBA" id="ARBA00022741"/>
    </source>
</evidence>
<dbReference type="PROSITE" id="PS00107">
    <property type="entry name" value="PROTEIN_KINASE_ATP"/>
    <property type="match status" value="1"/>
</dbReference>
<feature type="compositionally biased region" description="Low complexity" evidence="19">
    <location>
        <begin position="626"/>
        <end position="643"/>
    </location>
</feature>
<dbReference type="InterPro" id="IPR043024">
    <property type="entry name" value="KA1_sf_fungal"/>
</dbReference>
<feature type="compositionally biased region" description="Polar residues" evidence="19">
    <location>
        <begin position="1020"/>
        <end position="1032"/>
    </location>
</feature>
<keyword evidence="5" id="KW-0597">Phosphoprotein</keyword>
<feature type="region of interest" description="Disordered" evidence="19">
    <location>
        <begin position="908"/>
        <end position="965"/>
    </location>
</feature>
<dbReference type="FunFam" id="1.10.510.10:FF:000410">
    <property type="entry name" value="Probable PHO85-cyclin-dependent protein kinase"/>
    <property type="match status" value="1"/>
</dbReference>
<dbReference type="Pfam" id="PF00069">
    <property type="entry name" value="Pkinase"/>
    <property type="match status" value="2"/>
</dbReference>
<evidence type="ECO:0000256" key="8">
    <source>
        <dbReference type="ARBA" id="ARBA00022777"/>
    </source>
</evidence>
<dbReference type="InterPro" id="IPR050108">
    <property type="entry name" value="CDK"/>
</dbReference>
<evidence type="ECO:0000256" key="6">
    <source>
        <dbReference type="ARBA" id="ARBA00022679"/>
    </source>
</evidence>
<dbReference type="PROSITE" id="PS50011">
    <property type="entry name" value="PROTEIN_KINASE_DOM"/>
    <property type="match status" value="2"/>
</dbReference>
<evidence type="ECO:0000256" key="17">
    <source>
        <dbReference type="ARBA" id="ARBA00073154"/>
    </source>
</evidence>
<dbReference type="Gene3D" id="3.30.310.220">
    <property type="entry name" value="Fungal kinase associated-1 domain"/>
    <property type="match status" value="1"/>
</dbReference>
<protein>
    <recommendedName>
        <fullName evidence="17">Negative regulator of the PHO system</fullName>
        <ecNumber evidence="3">2.7.11.1</ecNumber>
        <ecNumber evidence="2">2.7.11.22</ecNumber>
    </recommendedName>
    <alternativeName>
        <fullName evidence="10">Serine/threonine-protein kinase PHO85</fullName>
    </alternativeName>
</protein>
<comment type="subunit">
    <text evidence="16">Interacts with a number of cyclins.</text>
</comment>
<dbReference type="GO" id="GO:0005634">
    <property type="term" value="C:nucleus"/>
    <property type="evidence" value="ECO:0007669"/>
    <property type="project" value="TreeGrafter"/>
</dbReference>
<comment type="catalytic activity">
    <reaction evidence="11">
        <text>L-threonyl-[protein] + ATP = O-phospho-L-threonyl-[protein] + ADP + H(+)</text>
        <dbReference type="Rhea" id="RHEA:46608"/>
        <dbReference type="Rhea" id="RHEA-COMP:11060"/>
        <dbReference type="Rhea" id="RHEA-COMP:11605"/>
        <dbReference type="ChEBI" id="CHEBI:15378"/>
        <dbReference type="ChEBI" id="CHEBI:30013"/>
        <dbReference type="ChEBI" id="CHEBI:30616"/>
        <dbReference type="ChEBI" id="CHEBI:61977"/>
        <dbReference type="ChEBI" id="CHEBI:456216"/>
        <dbReference type="EC" id="2.7.11.22"/>
    </reaction>
</comment>
<dbReference type="SMART" id="SM00220">
    <property type="entry name" value="S_TKc"/>
    <property type="match status" value="2"/>
</dbReference>
<reference evidence="22" key="2">
    <citation type="submission" date="2020-04" db="EMBL/GenBank/DDBJ databases">
        <authorList>
            <consortium name="NCBI Genome Project"/>
        </authorList>
    </citation>
    <scope>NUCLEOTIDE SEQUENCE</scope>
    <source>
        <strain evidence="22">CBS 342.82</strain>
    </source>
</reference>
<evidence type="ECO:0000313" key="22">
    <source>
        <dbReference type="RefSeq" id="XP_033464248.1"/>
    </source>
</evidence>
<evidence type="ECO:0000256" key="10">
    <source>
        <dbReference type="ARBA" id="ARBA00041795"/>
    </source>
</evidence>
<dbReference type="OrthoDB" id="504170at2759"/>
<dbReference type="InterPro" id="IPR031850">
    <property type="entry name" value="Fungal_KA1_dom"/>
</dbReference>
<gene>
    <name evidence="22" type="ORF">K489DRAFT_366396</name>
</gene>
<dbReference type="PANTHER" id="PTHR24056">
    <property type="entry name" value="CELL DIVISION PROTEIN KINASE"/>
    <property type="match status" value="1"/>
</dbReference>
<feature type="domain" description="Protein kinase" evidence="20">
    <location>
        <begin position="1485"/>
        <end position="1773"/>
    </location>
</feature>
<feature type="compositionally biased region" description="Polar residues" evidence="19">
    <location>
        <begin position="65"/>
        <end position="74"/>
    </location>
</feature>
<feature type="compositionally biased region" description="Polar residues" evidence="19">
    <location>
        <begin position="86"/>
        <end position="100"/>
    </location>
</feature>
<feature type="binding site" evidence="18">
    <location>
        <position position="1514"/>
    </location>
    <ligand>
        <name>ATP</name>
        <dbReference type="ChEBI" id="CHEBI:30616"/>
    </ligand>
</feature>
<dbReference type="EC" id="2.7.11.22" evidence="2"/>
<dbReference type="InterPro" id="IPR017441">
    <property type="entry name" value="Protein_kinase_ATP_BS"/>
</dbReference>
<evidence type="ECO:0000256" key="9">
    <source>
        <dbReference type="ARBA" id="ARBA00022840"/>
    </source>
</evidence>
<feature type="compositionally biased region" description="Polar residues" evidence="19">
    <location>
        <begin position="1301"/>
        <end position="1311"/>
    </location>
</feature>
<keyword evidence="21" id="KW-1185">Reference proteome</keyword>
<feature type="region of interest" description="Disordered" evidence="19">
    <location>
        <begin position="1301"/>
        <end position="1339"/>
    </location>
</feature>
<reference evidence="22" key="1">
    <citation type="submission" date="2020-01" db="EMBL/GenBank/DDBJ databases">
        <authorList>
            <consortium name="DOE Joint Genome Institute"/>
            <person name="Haridas S."/>
            <person name="Albert R."/>
            <person name="Binder M."/>
            <person name="Bloem J."/>
            <person name="Labutti K."/>
            <person name="Salamov A."/>
            <person name="Andreopoulos B."/>
            <person name="Baker S.E."/>
            <person name="Barry K."/>
            <person name="Bills G."/>
            <person name="Bluhm B.H."/>
            <person name="Cannon C."/>
            <person name="Castanera R."/>
            <person name="Culley D.E."/>
            <person name="Daum C."/>
            <person name="Ezra D."/>
            <person name="Gonzalez J.B."/>
            <person name="Henrissat B."/>
            <person name="Kuo A."/>
            <person name="Liang C."/>
            <person name="Lipzen A."/>
            <person name="Lutzoni F."/>
            <person name="Magnuson J."/>
            <person name="Mondo S."/>
            <person name="Nolan M."/>
            <person name="Ohm R."/>
            <person name="Pangilinan J."/>
            <person name="Park H.-J."/>
            <person name="Ramirez L."/>
            <person name="Alfaro M."/>
            <person name="Sun H."/>
            <person name="Tritt A."/>
            <person name="Yoshinaga Y."/>
            <person name="Zwiers L.-H."/>
            <person name="Turgeon B.G."/>
            <person name="Goodwin S.B."/>
            <person name="Spatafora J.W."/>
            <person name="Crous P.W."/>
            <person name="Grigoriev I.V."/>
        </authorList>
    </citation>
    <scope>NUCLEOTIDE SEQUENCE</scope>
    <source>
        <strain evidence="22">CBS 342.82</strain>
    </source>
</reference>
<comment type="similarity">
    <text evidence="1">Belongs to the protein kinase superfamily. CMGC Ser/Thr protein kinase family. CDC2/CDKX subfamily.</text>
</comment>
<feature type="region of interest" description="Disordered" evidence="19">
    <location>
        <begin position="1784"/>
        <end position="1803"/>
    </location>
</feature>
<dbReference type="GO" id="GO:0005524">
    <property type="term" value="F:ATP binding"/>
    <property type="evidence" value="ECO:0007669"/>
    <property type="project" value="UniProtKB-UniRule"/>
</dbReference>
<evidence type="ECO:0000256" key="14">
    <source>
        <dbReference type="ARBA" id="ARBA00048679"/>
    </source>
</evidence>
<accession>A0A6J3MJU0</accession>
<dbReference type="Gene3D" id="3.30.200.20">
    <property type="entry name" value="Phosphorylase Kinase, domain 1"/>
    <property type="match status" value="1"/>
</dbReference>
<keyword evidence="7 18" id="KW-0547">Nucleotide-binding</keyword>
<evidence type="ECO:0000256" key="13">
    <source>
        <dbReference type="ARBA" id="ARBA00048367"/>
    </source>
</evidence>
<dbReference type="Pfam" id="PF16797">
    <property type="entry name" value="Fungal_KA1"/>
    <property type="match status" value="1"/>
</dbReference>
<comment type="function">
    <text evidence="15">When phosphate concentrations are high it phosphorylates the PHO4 transcription factor thus establishing repression.</text>
</comment>
<feature type="compositionally biased region" description="Low complexity" evidence="19">
    <location>
        <begin position="1356"/>
        <end position="1373"/>
    </location>
</feature>
<reference evidence="22" key="3">
    <citation type="submission" date="2025-08" db="UniProtKB">
        <authorList>
            <consortium name="RefSeq"/>
        </authorList>
    </citation>
    <scope>IDENTIFICATION</scope>
    <source>
        <strain evidence="22">CBS 342.82</strain>
    </source>
</reference>
<feature type="region of interest" description="Disordered" evidence="19">
    <location>
        <begin position="871"/>
        <end position="891"/>
    </location>
</feature>
<dbReference type="InterPro" id="IPR008271">
    <property type="entry name" value="Ser/Thr_kinase_AS"/>
</dbReference>
<keyword evidence="8" id="KW-0418">Kinase</keyword>
<feature type="region of interest" description="Disordered" evidence="19">
    <location>
        <begin position="1"/>
        <end position="102"/>
    </location>
</feature>
<evidence type="ECO:0000256" key="19">
    <source>
        <dbReference type="SAM" id="MobiDB-lite"/>
    </source>
</evidence>
<proteinExistence type="inferred from homology"/>
<dbReference type="GO" id="GO:0005938">
    <property type="term" value="C:cell cortex"/>
    <property type="evidence" value="ECO:0007669"/>
    <property type="project" value="UniProtKB-ARBA"/>
</dbReference>
<dbReference type="FunFam" id="3.30.200.20:FF:000062">
    <property type="entry name" value="PHO system negative regulator"/>
    <property type="match status" value="1"/>
</dbReference>
<evidence type="ECO:0000313" key="21">
    <source>
        <dbReference type="Proteomes" id="UP000504637"/>
    </source>
</evidence>
<keyword evidence="9 18" id="KW-0067">ATP-binding</keyword>